<dbReference type="AlphaFoldDB" id="A0A4R6BUK9"/>
<feature type="transmembrane region" description="Helical" evidence="6">
    <location>
        <begin position="12"/>
        <end position="30"/>
    </location>
</feature>
<keyword evidence="5 6" id="KW-0472">Membrane</keyword>
<dbReference type="EMBL" id="SCWB01000008">
    <property type="protein sequence ID" value="TDM11905.1"/>
    <property type="molecule type" value="Genomic_DNA"/>
</dbReference>
<evidence type="ECO:0000256" key="6">
    <source>
        <dbReference type="SAM" id="Phobius"/>
    </source>
</evidence>
<evidence type="ECO:0000313" key="9">
    <source>
        <dbReference type="Proteomes" id="UP000294802"/>
    </source>
</evidence>
<proteinExistence type="inferred from homology"/>
<accession>A0A4R6BUK9</accession>
<dbReference type="Pfam" id="PF04138">
    <property type="entry name" value="GtrA_DPMS_TM"/>
    <property type="match status" value="1"/>
</dbReference>
<dbReference type="InterPro" id="IPR007267">
    <property type="entry name" value="GtrA_DPMS_TM"/>
</dbReference>
<dbReference type="PANTHER" id="PTHR38459:SF1">
    <property type="entry name" value="PROPHAGE BACTOPRENOL-LINKED GLUCOSE TRANSLOCASE HOMOLOG"/>
    <property type="match status" value="1"/>
</dbReference>
<name>A0A4R6BUK9_9STAP</name>
<sequence>MSKFINHPFVKFIFVGLFNTVNYYIVYLLLLKTGLPFMVSHISGFLWAFIISYLLNCYYVYQVKLTLKTLLQFPLTQVVNMGLQSILLYLFVKVLHISATLAPFPALLITVPVTYVLSKKILTKEPS</sequence>
<gene>
    <name evidence="8" type="ORF">ERX29_05850</name>
</gene>
<dbReference type="InterPro" id="IPR051401">
    <property type="entry name" value="GtrA_CellWall_Glycosyl"/>
</dbReference>
<keyword evidence="9" id="KW-1185">Reference proteome</keyword>
<comment type="similarity">
    <text evidence="2">Belongs to the GtrA family.</text>
</comment>
<keyword evidence="3 6" id="KW-0812">Transmembrane</keyword>
<dbReference type="RefSeq" id="WP_133443762.1">
    <property type="nucleotide sequence ID" value="NZ_SCWB01000008.1"/>
</dbReference>
<evidence type="ECO:0000256" key="3">
    <source>
        <dbReference type="ARBA" id="ARBA00022692"/>
    </source>
</evidence>
<feature type="transmembrane region" description="Helical" evidence="6">
    <location>
        <begin position="42"/>
        <end position="61"/>
    </location>
</feature>
<feature type="transmembrane region" description="Helical" evidence="6">
    <location>
        <begin position="97"/>
        <end position="117"/>
    </location>
</feature>
<dbReference type="GO" id="GO:0000271">
    <property type="term" value="P:polysaccharide biosynthetic process"/>
    <property type="evidence" value="ECO:0007669"/>
    <property type="project" value="InterPro"/>
</dbReference>
<comment type="caution">
    <text evidence="8">The sequence shown here is derived from an EMBL/GenBank/DDBJ whole genome shotgun (WGS) entry which is preliminary data.</text>
</comment>
<evidence type="ECO:0000256" key="5">
    <source>
        <dbReference type="ARBA" id="ARBA00023136"/>
    </source>
</evidence>
<evidence type="ECO:0000256" key="4">
    <source>
        <dbReference type="ARBA" id="ARBA00022989"/>
    </source>
</evidence>
<evidence type="ECO:0000256" key="1">
    <source>
        <dbReference type="ARBA" id="ARBA00004141"/>
    </source>
</evidence>
<dbReference type="GO" id="GO:0005886">
    <property type="term" value="C:plasma membrane"/>
    <property type="evidence" value="ECO:0007669"/>
    <property type="project" value="TreeGrafter"/>
</dbReference>
<evidence type="ECO:0000259" key="7">
    <source>
        <dbReference type="Pfam" id="PF04138"/>
    </source>
</evidence>
<feature type="transmembrane region" description="Helical" evidence="6">
    <location>
        <begin position="73"/>
        <end position="91"/>
    </location>
</feature>
<dbReference type="OrthoDB" id="2666802at2"/>
<comment type="subcellular location">
    <subcellularLocation>
        <location evidence="1">Membrane</location>
        <topology evidence="1">Multi-pass membrane protein</topology>
    </subcellularLocation>
</comment>
<evidence type="ECO:0000313" key="8">
    <source>
        <dbReference type="EMBL" id="TDM11905.1"/>
    </source>
</evidence>
<keyword evidence="4 6" id="KW-1133">Transmembrane helix</keyword>
<protein>
    <submittedName>
        <fullName evidence="8">GtrA family protein</fullName>
    </submittedName>
</protein>
<dbReference type="PANTHER" id="PTHR38459">
    <property type="entry name" value="PROPHAGE BACTOPRENOL-LINKED GLUCOSE TRANSLOCASE HOMOLOG"/>
    <property type="match status" value="1"/>
</dbReference>
<reference evidence="8 9" key="1">
    <citation type="submission" date="2019-01" db="EMBL/GenBank/DDBJ databases">
        <title>Draft genome sequences of the type strains of six Macrococcus species.</title>
        <authorList>
            <person name="Mazhar S."/>
            <person name="Altermann E."/>
            <person name="Hill C."/>
            <person name="Mcauliffe O."/>
        </authorList>
    </citation>
    <scope>NUCLEOTIDE SEQUENCE [LARGE SCALE GENOMIC DNA]</scope>
    <source>
        <strain evidence="8 9">CCM4815</strain>
    </source>
</reference>
<evidence type="ECO:0000256" key="2">
    <source>
        <dbReference type="ARBA" id="ARBA00009399"/>
    </source>
</evidence>
<organism evidence="8 9">
    <name type="scientific">Macrococcus lamae</name>
    <dbReference type="NCBI Taxonomy" id="198484"/>
    <lineage>
        <taxon>Bacteria</taxon>
        <taxon>Bacillati</taxon>
        <taxon>Bacillota</taxon>
        <taxon>Bacilli</taxon>
        <taxon>Bacillales</taxon>
        <taxon>Staphylococcaceae</taxon>
        <taxon>Macrococcus</taxon>
    </lineage>
</organism>
<dbReference type="Proteomes" id="UP000294802">
    <property type="component" value="Unassembled WGS sequence"/>
</dbReference>
<feature type="domain" description="GtrA/DPMS transmembrane" evidence="7">
    <location>
        <begin position="11"/>
        <end position="121"/>
    </location>
</feature>